<dbReference type="AlphaFoldDB" id="A0A934RS39"/>
<dbReference type="CDD" id="cd01276">
    <property type="entry name" value="PKCI_related"/>
    <property type="match status" value="1"/>
</dbReference>
<dbReference type="Gene3D" id="3.30.428.10">
    <property type="entry name" value="HIT-like"/>
    <property type="match status" value="1"/>
</dbReference>
<dbReference type="InterPro" id="IPR036265">
    <property type="entry name" value="HIT-like_sf"/>
</dbReference>
<dbReference type="PANTHER" id="PTHR23089">
    <property type="entry name" value="HISTIDINE TRIAD HIT PROTEIN"/>
    <property type="match status" value="1"/>
</dbReference>
<dbReference type="SUPFAM" id="SSF54197">
    <property type="entry name" value="HIT-like"/>
    <property type="match status" value="1"/>
</dbReference>
<dbReference type="Proteomes" id="UP000604083">
    <property type="component" value="Unassembled WGS sequence"/>
</dbReference>
<sequence>MSDQTLFEKIVAREIPAEIIYEDEQCCCFRDISPQAPTHLLLVPKRVIPRIAAATEGDAAILGHLFSRIPAIAAQEGFAEDGFRVVVNSGPHGGETVPHLHIHLLAGRPLQWPPG</sequence>
<evidence type="ECO:0000256" key="2">
    <source>
        <dbReference type="PIRSR" id="PIRSR601310-3"/>
    </source>
</evidence>
<feature type="domain" description="HIT" evidence="4">
    <location>
        <begin position="6"/>
        <end position="115"/>
    </location>
</feature>
<protein>
    <submittedName>
        <fullName evidence="5">Histidine triad nucleotide-binding protein</fullName>
    </submittedName>
</protein>
<organism evidence="5 6">
    <name type="scientific">Roseibacillus ishigakijimensis</name>
    <dbReference type="NCBI Taxonomy" id="454146"/>
    <lineage>
        <taxon>Bacteria</taxon>
        <taxon>Pseudomonadati</taxon>
        <taxon>Verrucomicrobiota</taxon>
        <taxon>Verrucomicrobiia</taxon>
        <taxon>Verrucomicrobiales</taxon>
        <taxon>Verrucomicrobiaceae</taxon>
        <taxon>Roseibacillus</taxon>
    </lineage>
</organism>
<name>A0A934RS39_9BACT</name>
<dbReference type="Pfam" id="PF01230">
    <property type="entry name" value="HIT"/>
    <property type="match status" value="1"/>
</dbReference>
<comment type="caution">
    <text evidence="5">The sequence shown here is derived from an EMBL/GenBank/DDBJ whole genome shotgun (WGS) entry which is preliminary data.</text>
</comment>
<feature type="active site" description="Tele-AMP-histidine intermediate" evidence="1">
    <location>
        <position position="101"/>
    </location>
</feature>
<dbReference type="PROSITE" id="PS51084">
    <property type="entry name" value="HIT_2"/>
    <property type="match status" value="1"/>
</dbReference>
<evidence type="ECO:0000313" key="6">
    <source>
        <dbReference type="Proteomes" id="UP000604083"/>
    </source>
</evidence>
<accession>A0A934RS39</accession>
<reference evidence="5" key="1">
    <citation type="submission" date="2021-01" db="EMBL/GenBank/DDBJ databases">
        <title>Modified the classification status of verrucomicrobia.</title>
        <authorList>
            <person name="Feng X."/>
        </authorList>
    </citation>
    <scope>NUCLEOTIDE SEQUENCE</scope>
    <source>
        <strain evidence="5">KCTC 12986</strain>
    </source>
</reference>
<feature type="short sequence motif" description="Histidine triad motif" evidence="2 3">
    <location>
        <begin position="99"/>
        <end position="103"/>
    </location>
</feature>
<dbReference type="PRINTS" id="PR00332">
    <property type="entry name" value="HISTRIAD"/>
</dbReference>
<evidence type="ECO:0000259" key="4">
    <source>
        <dbReference type="PROSITE" id="PS51084"/>
    </source>
</evidence>
<evidence type="ECO:0000313" key="5">
    <source>
        <dbReference type="EMBL" id="MBK1834912.1"/>
    </source>
</evidence>
<dbReference type="GO" id="GO:0003824">
    <property type="term" value="F:catalytic activity"/>
    <property type="evidence" value="ECO:0007669"/>
    <property type="project" value="InterPro"/>
</dbReference>
<proteinExistence type="predicted"/>
<dbReference type="InterPro" id="IPR001310">
    <property type="entry name" value="Histidine_triad_HIT"/>
</dbReference>
<evidence type="ECO:0000256" key="3">
    <source>
        <dbReference type="PROSITE-ProRule" id="PRU00464"/>
    </source>
</evidence>
<dbReference type="InterPro" id="IPR011146">
    <property type="entry name" value="HIT-like"/>
</dbReference>
<evidence type="ECO:0000256" key="1">
    <source>
        <dbReference type="PIRSR" id="PIRSR601310-1"/>
    </source>
</evidence>
<dbReference type="EMBL" id="JAENIO010000035">
    <property type="protein sequence ID" value="MBK1834912.1"/>
    <property type="molecule type" value="Genomic_DNA"/>
</dbReference>
<keyword evidence="6" id="KW-1185">Reference proteome</keyword>
<dbReference type="RefSeq" id="WP_200392346.1">
    <property type="nucleotide sequence ID" value="NZ_JAENIO010000035.1"/>
</dbReference>
<gene>
    <name evidence="5" type="ORF">JIN78_12655</name>
</gene>